<dbReference type="Proteomes" id="UP000283128">
    <property type="component" value="Unassembled WGS sequence"/>
</dbReference>
<dbReference type="InterPro" id="IPR004176">
    <property type="entry name" value="Clp_R_N"/>
</dbReference>
<dbReference type="RefSeq" id="WP_127827259.1">
    <property type="nucleotide sequence ID" value="NZ_RZYA01000002.1"/>
</dbReference>
<evidence type="ECO:0000313" key="4">
    <source>
        <dbReference type="Proteomes" id="UP000283128"/>
    </source>
</evidence>
<organism evidence="3 4">
    <name type="scientific">Streptomyces antnestii</name>
    <dbReference type="NCBI Taxonomy" id="2494256"/>
    <lineage>
        <taxon>Bacteria</taxon>
        <taxon>Bacillati</taxon>
        <taxon>Actinomycetota</taxon>
        <taxon>Actinomycetes</taxon>
        <taxon>Kitasatosporales</taxon>
        <taxon>Streptomycetaceae</taxon>
        <taxon>Streptomyces</taxon>
    </lineage>
</organism>
<reference evidence="3 4" key="1">
    <citation type="submission" date="2019-01" db="EMBL/GenBank/DDBJ databases">
        <title>Genome sequences of Streptomyces and Rhizobium isolates collected from root and soil.</title>
        <authorList>
            <person name="Chhettri S."/>
            <person name="Sevigny J.L."/>
            <person name="Sen A."/>
            <person name="Ennis N."/>
            <person name="Tisa L."/>
        </authorList>
    </citation>
    <scope>NUCLEOTIDE SEQUENCE [LARGE SCALE GENOMIC DNA]</scope>
    <source>
        <strain evidence="3 4">San01</strain>
    </source>
</reference>
<evidence type="ECO:0000259" key="2">
    <source>
        <dbReference type="PROSITE" id="PS51903"/>
    </source>
</evidence>
<keyword evidence="4" id="KW-1185">Reference proteome</keyword>
<dbReference type="Pfam" id="PF02861">
    <property type="entry name" value="Clp_N"/>
    <property type="match status" value="2"/>
</dbReference>
<evidence type="ECO:0000256" key="1">
    <source>
        <dbReference type="PROSITE-ProRule" id="PRU01251"/>
    </source>
</evidence>
<protein>
    <submittedName>
        <fullName evidence="3">Peptidase</fullName>
    </submittedName>
</protein>
<dbReference type="EMBL" id="RZYA01000002">
    <property type="protein sequence ID" value="RVU28104.1"/>
    <property type="molecule type" value="Genomic_DNA"/>
</dbReference>
<dbReference type="PROSITE" id="PS51903">
    <property type="entry name" value="CLP_R"/>
    <property type="match status" value="1"/>
</dbReference>
<comment type="caution">
    <text evidence="3">The sequence shown here is derived from an EMBL/GenBank/DDBJ whole genome shotgun (WGS) entry which is preliminary data.</text>
</comment>
<feature type="domain" description="Clp R" evidence="2">
    <location>
        <begin position="2"/>
        <end position="184"/>
    </location>
</feature>
<dbReference type="InterPro" id="IPR036628">
    <property type="entry name" value="Clp_N_dom_sf"/>
</dbReference>
<accession>A0A3S2W517</accession>
<dbReference type="OrthoDB" id="3628183at2"/>
<proteinExistence type="predicted"/>
<gene>
    <name evidence="3" type="ORF">EOT10_07560</name>
</gene>
<dbReference type="AlphaFoldDB" id="A0A3S2W517"/>
<dbReference type="Gene3D" id="1.10.1780.10">
    <property type="entry name" value="Clp, N-terminal domain"/>
    <property type="match status" value="1"/>
</dbReference>
<name>A0A3S2W517_9ACTN</name>
<keyword evidence="1" id="KW-0677">Repeat</keyword>
<evidence type="ECO:0000313" key="3">
    <source>
        <dbReference type="EMBL" id="RVU28104.1"/>
    </source>
</evidence>
<sequence length="184" mass="19437">MFERFTKSARAVVKGAVEHADRSGATVVTEEHLLLALLDRDGTRASAALRELCPPDRRPFLAAALADARRRAGLSRADAEALADLGIDVGAIVARVEETHGAGALAAHRENAGRPSGRRPFSREAKTVLEKSLRVAVARKDREIGDEHLLLALTLTGGTVAETLADHGVTYTSVSAAVFSPTAP</sequence>
<dbReference type="SUPFAM" id="SSF81923">
    <property type="entry name" value="Double Clp-N motif"/>
    <property type="match status" value="2"/>
</dbReference>